<evidence type="ECO:0000313" key="3">
    <source>
        <dbReference type="Proteomes" id="UP000318288"/>
    </source>
</evidence>
<dbReference type="OrthoDB" id="285651at2"/>
<evidence type="ECO:0000259" key="1">
    <source>
        <dbReference type="Pfam" id="PF07596"/>
    </source>
</evidence>
<dbReference type="PANTHER" id="PTHR30093:SF2">
    <property type="entry name" value="TYPE II SECRETION SYSTEM PROTEIN H"/>
    <property type="match status" value="1"/>
</dbReference>
<sequence>MWISGFRLAGCLPCFLTALMTVPPSGYSQDTALPDVVGPDHVPDDAIAMAVASPSELIKNPALELFPVEVFRVQVEEQVGFDPADIESVRFVAGMSANGEPQFGGVFTHQGEVNVDLLASTLGSNGEESEQGALRLRSIEGPPGTVLCNVSPTMIYIGMRDYLAPMLAAKNGKGPLPLLASTIPARPGLNAAIAMESIRPMVSGAAMGQAHLMAPSLQPLAEIPRLTDAIKIYANLDGASGTLELTFLGTDVDAAVRIESILNESLVAARELAIAEVGRSLTTSGESDAMRDAIDSYAARVTKTVIETLAPHRDGVQVTLRIDSPVGIGSAGMIAGLLMPAIQSARVTAGRMSTANNFKRVGLALHNYHSAYRELPRSAIADEDGKPLLSWRVAILPFIEEQELYQKFHLDEPWDSEHNLPLSKKLPAAFETPGTQLRAGETVIQAVVGKDIGMRPIESTKFRDFLDGLSNSILCVEVRPEAAVPWSKPADAEFDLEDPLANLKGTPDDGFHVLIGDGAVSFLNDKIEPGLFKALLTRAGKEIIQEVLP</sequence>
<protein>
    <recommendedName>
        <fullName evidence="1">DUF1559 domain-containing protein</fullName>
    </recommendedName>
</protein>
<dbReference type="SUPFAM" id="SSF54523">
    <property type="entry name" value="Pili subunits"/>
    <property type="match status" value="1"/>
</dbReference>
<dbReference type="Proteomes" id="UP000318288">
    <property type="component" value="Unassembled WGS sequence"/>
</dbReference>
<gene>
    <name evidence="2" type="ORF">Poly51_51090</name>
</gene>
<dbReference type="AlphaFoldDB" id="A0A5C6EJ69"/>
<accession>A0A5C6EJ69</accession>
<dbReference type="InterPro" id="IPR011453">
    <property type="entry name" value="DUF1559"/>
</dbReference>
<feature type="domain" description="DUF1559" evidence="1">
    <location>
        <begin position="343"/>
        <end position="426"/>
    </location>
</feature>
<dbReference type="InterPro" id="IPR045584">
    <property type="entry name" value="Pilin-like"/>
</dbReference>
<dbReference type="EMBL" id="SJPW01000007">
    <property type="protein sequence ID" value="TWU47309.1"/>
    <property type="molecule type" value="Genomic_DNA"/>
</dbReference>
<evidence type="ECO:0000313" key="2">
    <source>
        <dbReference type="EMBL" id="TWU47309.1"/>
    </source>
</evidence>
<keyword evidence="3" id="KW-1185">Reference proteome</keyword>
<dbReference type="Pfam" id="PF07596">
    <property type="entry name" value="SBP_bac_10"/>
    <property type="match status" value="1"/>
</dbReference>
<dbReference type="PANTHER" id="PTHR30093">
    <property type="entry name" value="GENERAL SECRETION PATHWAY PROTEIN G"/>
    <property type="match status" value="1"/>
</dbReference>
<reference evidence="2 3" key="1">
    <citation type="submission" date="2019-02" db="EMBL/GenBank/DDBJ databases">
        <title>Deep-cultivation of Planctomycetes and their phenomic and genomic characterization uncovers novel biology.</title>
        <authorList>
            <person name="Wiegand S."/>
            <person name="Jogler M."/>
            <person name="Boedeker C."/>
            <person name="Pinto D."/>
            <person name="Vollmers J."/>
            <person name="Rivas-Marin E."/>
            <person name="Kohn T."/>
            <person name="Peeters S.H."/>
            <person name="Heuer A."/>
            <person name="Rast P."/>
            <person name="Oberbeckmann S."/>
            <person name="Bunk B."/>
            <person name="Jeske O."/>
            <person name="Meyerdierks A."/>
            <person name="Storesund J.E."/>
            <person name="Kallscheuer N."/>
            <person name="Luecker S."/>
            <person name="Lage O.M."/>
            <person name="Pohl T."/>
            <person name="Merkel B.J."/>
            <person name="Hornburger P."/>
            <person name="Mueller R.-W."/>
            <person name="Bruemmer F."/>
            <person name="Labrenz M."/>
            <person name="Spormann A.M."/>
            <person name="Op Den Camp H."/>
            <person name="Overmann J."/>
            <person name="Amann R."/>
            <person name="Jetten M.S.M."/>
            <person name="Mascher T."/>
            <person name="Medema M.H."/>
            <person name="Devos D.P."/>
            <person name="Kaster A.-K."/>
            <person name="Ovreas L."/>
            <person name="Rohde M."/>
            <person name="Galperin M.Y."/>
            <person name="Jogler C."/>
        </authorList>
    </citation>
    <scope>NUCLEOTIDE SEQUENCE [LARGE SCALE GENOMIC DNA]</scope>
    <source>
        <strain evidence="2 3">Poly51</strain>
    </source>
</reference>
<proteinExistence type="predicted"/>
<name>A0A5C6EJ69_9BACT</name>
<comment type="caution">
    <text evidence="2">The sequence shown here is derived from an EMBL/GenBank/DDBJ whole genome shotgun (WGS) entry which is preliminary data.</text>
</comment>
<organism evidence="2 3">
    <name type="scientific">Rubripirellula tenax</name>
    <dbReference type="NCBI Taxonomy" id="2528015"/>
    <lineage>
        <taxon>Bacteria</taxon>
        <taxon>Pseudomonadati</taxon>
        <taxon>Planctomycetota</taxon>
        <taxon>Planctomycetia</taxon>
        <taxon>Pirellulales</taxon>
        <taxon>Pirellulaceae</taxon>
        <taxon>Rubripirellula</taxon>
    </lineage>
</organism>